<dbReference type="RefSeq" id="WP_379907738.1">
    <property type="nucleotide sequence ID" value="NZ_JBHSWE010000001.1"/>
</dbReference>
<evidence type="ECO:0000313" key="3">
    <source>
        <dbReference type="Proteomes" id="UP001596422"/>
    </source>
</evidence>
<keyword evidence="1" id="KW-0175">Coiled coil</keyword>
<dbReference type="InterPro" id="IPR020911">
    <property type="entry name" value="UPF0325"/>
</dbReference>
<keyword evidence="3" id="KW-1185">Reference proteome</keyword>
<sequence length="129" mass="15253">MNGKTFETLQAMGIEDIQDIERYSTRIEGDIDVLKIYYHRHHGEWFAKSRKFKFKRLHKNIKVNEGLVPYRATTESSPYYLRAVAELDQLVAQEKQAVDRKAQLLEELAHLEKVVSHKIEDLKRQIEEL</sequence>
<evidence type="ECO:0000256" key="1">
    <source>
        <dbReference type="SAM" id="Coils"/>
    </source>
</evidence>
<protein>
    <submittedName>
        <fullName evidence="2">DUF3461 family protein</fullName>
    </submittedName>
</protein>
<reference evidence="3" key="1">
    <citation type="journal article" date="2019" name="Int. J. Syst. Evol. Microbiol.">
        <title>The Global Catalogue of Microorganisms (GCM) 10K type strain sequencing project: providing services to taxonomists for standard genome sequencing and annotation.</title>
        <authorList>
            <consortium name="The Broad Institute Genomics Platform"/>
            <consortium name="The Broad Institute Genome Sequencing Center for Infectious Disease"/>
            <person name="Wu L."/>
            <person name="Ma J."/>
        </authorList>
    </citation>
    <scope>NUCLEOTIDE SEQUENCE [LARGE SCALE GENOMIC DNA]</scope>
    <source>
        <strain evidence="3">NBRC 111756</strain>
    </source>
</reference>
<evidence type="ECO:0000313" key="2">
    <source>
        <dbReference type="EMBL" id="MFC6669159.1"/>
    </source>
</evidence>
<dbReference type="Proteomes" id="UP001596422">
    <property type="component" value="Unassembled WGS sequence"/>
</dbReference>
<gene>
    <name evidence="2" type="ORF">ACFQDL_02820</name>
</gene>
<feature type="coiled-coil region" evidence="1">
    <location>
        <begin position="87"/>
        <end position="114"/>
    </location>
</feature>
<dbReference type="EMBL" id="JBHSWE010000001">
    <property type="protein sequence ID" value="MFC6669159.1"/>
    <property type="molecule type" value="Genomic_DNA"/>
</dbReference>
<accession>A0ABW1ZUI2</accession>
<comment type="caution">
    <text evidence="2">The sequence shown here is derived from an EMBL/GenBank/DDBJ whole genome shotgun (WGS) entry which is preliminary data.</text>
</comment>
<proteinExistence type="predicted"/>
<dbReference type="Pfam" id="PF11944">
    <property type="entry name" value="DUF3461"/>
    <property type="match status" value="1"/>
</dbReference>
<name>A0ABW1ZUI2_9GAMM</name>
<organism evidence="2 3">
    <name type="scientific">Marinobacterium aestuariivivens</name>
    <dbReference type="NCBI Taxonomy" id="1698799"/>
    <lineage>
        <taxon>Bacteria</taxon>
        <taxon>Pseudomonadati</taxon>
        <taxon>Pseudomonadota</taxon>
        <taxon>Gammaproteobacteria</taxon>
        <taxon>Oceanospirillales</taxon>
        <taxon>Oceanospirillaceae</taxon>
        <taxon>Marinobacterium</taxon>
    </lineage>
</organism>